<dbReference type="AlphaFoldDB" id="A0A0B2ANM5"/>
<feature type="region of interest" description="Disordered" evidence="1">
    <location>
        <begin position="41"/>
        <end position="109"/>
    </location>
</feature>
<protein>
    <recommendedName>
        <fullName evidence="5">Lipoprotein</fullName>
    </recommendedName>
</protein>
<evidence type="ECO:0000256" key="2">
    <source>
        <dbReference type="SAM" id="SignalP"/>
    </source>
</evidence>
<comment type="caution">
    <text evidence="3">The sequence shown here is derived from an EMBL/GenBank/DDBJ whole genome shotgun (WGS) entry which is preliminary data.</text>
</comment>
<dbReference type="Proteomes" id="UP000030982">
    <property type="component" value="Unassembled WGS sequence"/>
</dbReference>
<evidence type="ECO:0000313" key="4">
    <source>
        <dbReference type="Proteomes" id="UP000030982"/>
    </source>
</evidence>
<feature type="chain" id="PRO_5002067127" description="Lipoprotein" evidence="2">
    <location>
        <begin position="20"/>
        <end position="109"/>
    </location>
</feature>
<accession>A0A0B2ANM5</accession>
<feature type="signal peptide" evidence="2">
    <location>
        <begin position="1"/>
        <end position="19"/>
    </location>
</feature>
<evidence type="ECO:0000256" key="1">
    <source>
        <dbReference type="SAM" id="MobiDB-lite"/>
    </source>
</evidence>
<evidence type="ECO:0000313" key="3">
    <source>
        <dbReference type="EMBL" id="KHL05281.1"/>
    </source>
</evidence>
<name>A0A0B2ANM5_9MICC</name>
<proteinExistence type="predicted"/>
<gene>
    <name evidence="3" type="ORF">LK10_01625</name>
</gene>
<keyword evidence="4" id="KW-1185">Reference proteome</keyword>
<dbReference type="EMBL" id="JTDL01000029">
    <property type="protein sequence ID" value="KHL05281.1"/>
    <property type="molecule type" value="Genomic_DNA"/>
</dbReference>
<keyword evidence="2" id="KW-0732">Signal</keyword>
<organism evidence="3 4">
    <name type="scientific">Sinomonas humi</name>
    <dbReference type="NCBI Taxonomy" id="1338436"/>
    <lineage>
        <taxon>Bacteria</taxon>
        <taxon>Bacillati</taxon>
        <taxon>Actinomycetota</taxon>
        <taxon>Actinomycetes</taxon>
        <taxon>Micrococcales</taxon>
        <taxon>Micrococcaceae</taxon>
        <taxon>Sinomonas</taxon>
    </lineage>
</organism>
<reference evidence="3 4" key="1">
    <citation type="submission" date="2014-09" db="EMBL/GenBank/DDBJ databases">
        <title>Genome sequence of Sinomonas sp. MUSC 117.</title>
        <authorList>
            <person name="Lee L.-H."/>
        </authorList>
    </citation>
    <scope>NUCLEOTIDE SEQUENCE [LARGE SCALE GENOMIC DNA]</scope>
    <source>
        <strain evidence="3 4">MUSC 117</strain>
    </source>
</reference>
<evidence type="ECO:0008006" key="5">
    <source>
        <dbReference type="Google" id="ProtNLM"/>
    </source>
</evidence>
<sequence>MLMAAIIGAATALLGCSLAAVPPGPAPVRVHSRPVRFPDHAVAARKSRGEGQSRWPSAARPTRPASSGKVAESGARATAPVVPGLPGQGVRRLAGNSSRNAPGPEEGLR</sequence>